<evidence type="ECO:0000313" key="3">
    <source>
        <dbReference type="EMBL" id="CAA9427103.1"/>
    </source>
</evidence>
<dbReference type="PANTHER" id="PTHR41282">
    <property type="entry name" value="CONSERVED TRANSMEMBRANE PROTEIN-RELATED"/>
    <property type="match status" value="1"/>
</dbReference>
<feature type="transmembrane region" description="Helical" evidence="2">
    <location>
        <begin position="142"/>
        <end position="164"/>
    </location>
</feature>
<dbReference type="AlphaFoldDB" id="A0A6J4Q0V0"/>
<sequence>MVGMQSNNPILSRSDAFKGGGYATFGSASGAATSTARTQQGPSLEDLYASPSAGPAQTGRMTYDDVVIRTGGMLTVVVAAAAVAWVLQLGALAIPFAIAGLVLGLVNAFKREPSPALMLAYAGVQGVFLGAISQMFETAFNGIVVQAVLATLTTFAVMLGLYRSRVIRATAKFKKVMLGAIMGYALFSLINLVLVLVTGGGLRGGAFGLLIGAVGAVLAALSLVLDFDFIEQGVRNGIPQRYAWTAAFGLVVTLIWLYIEFLRILSILRGDD</sequence>
<evidence type="ECO:0000256" key="2">
    <source>
        <dbReference type="SAM" id="Phobius"/>
    </source>
</evidence>
<feature type="region of interest" description="Disordered" evidence="1">
    <location>
        <begin position="33"/>
        <end position="56"/>
    </location>
</feature>
<feature type="transmembrane region" description="Helical" evidence="2">
    <location>
        <begin position="209"/>
        <end position="230"/>
    </location>
</feature>
<protein>
    <submittedName>
        <fullName evidence="3">PROBABLE CONSERVED TRANSMEMBRANE PROTEIN</fullName>
    </submittedName>
</protein>
<dbReference type="PIRSF" id="PIRSF009160">
    <property type="entry name" value="UCP009160"/>
    <property type="match status" value="1"/>
</dbReference>
<dbReference type="EMBL" id="CADCUY010000483">
    <property type="protein sequence ID" value="CAA9427103.1"/>
    <property type="molecule type" value="Genomic_DNA"/>
</dbReference>
<dbReference type="Pfam" id="PF12811">
    <property type="entry name" value="BaxI_1"/>
    <property type="match status" value="1"/>
</dbReference>
<accession>A0A6J4Q0V0</accession>
<feature type="transmembrane region" description="Helical" evidence="2">
    <location>
        <begin position="66"/>
        <end position="86"/>
    </location>
</feature>
<keyword evidence="2 3" id="KW-0812">Transmembrane</keyword>
<feature type="transmembrane region" description="Helical" evidence="2">
    <location>
        <begin position="176"/>
        <end position="197"/>
    </location>
</feature>
<organism evidence="3">
    <name type="scientific">uncultured Quadrisphaera sp</name>
    <dbReference type="NCBI Taxonomy" id="904978"/>
    <lineage>
        <taxon>Bacteria</taxon>
        <taxon>Bacillati</taxon>
        <taxon>Actinomycetota</taxon>
        <taxon>Actinomycetes</taxon>
        <taxon>Kineosporiales</taxon>
        <taxon>Kineosporiaceae</taxon>
        <taxon>Quadrisphaera</taxon>
        <taxon>environmental samples</taxon>
    </lineage>
</organism>
<keyword evidence="2" id="KW-0472">Membrane</keyword>
<feature type="transmembrane region" description="Helical" evidence="2">
    <location>
        <begin position="242"/>
        <end position="259"/>
    </location>
</feature>
<keyword evidence="2" id="KW-1133">Transmembrane helix</keyword>
<proteinExistence type="predicted"/>
<reference evidence="3" key="1">
    <citation type="submission" date="2020-02" db="EMBL/GenBank/DDBJ databases">
        <authorList>
            <person name="Meier V. D."/>
        </authorList>
    </citation>
    <scope>NUCLEOTIDE SEQUENCE</scope>
    <source>
        <strain evidence="3">AVDCRST_MAG35</strain>
    </source>
</reference>
<name>A0A6J4Q0V0_9ACTN</name>
<feature type="transmembrane region" description="Helical" evidence="2">
    <location>
        <begin position="116"/>
        <end position="136"/>
    </location>
</feature>
<dbReference type="InterPro" id="IPR010539">
    <property type="entry name" value="BaxI_1-like"/>
</dbReference>
<gene>
    <name evidence="3" type="ORF">AVDCRST_MAG35-2360</name>
</gene>
<feature type="transmembrane region" description="Helical" evidence="2">
    <location>
        <begin position="92"/>
        <end position="109"/>
    </location>
</feature>
<dbReference type="PANTHER" id="PTHR41282:SF1">
    <property type="entry name" value="CONSERVED TRANSMEMBRANE PROTEIN-RELATED"/>
    <property type="match status" value="1"/>
</dbReference>
<evidence type="ECO:0000256" key="1">
    <source>
        <dbReference type="SAM" id="MobiDB-lite"/>
    </source>
</evidence>